<dbReference type="Gene3D" id="3.30.70.360">
    <property type="match status" value="1"/>
</dbReference>
<evidence type="ECO:0000256" key="6">
    <source>
        <dbReference type="SAM" id="SignalP"/>
    </source>
</evidence>
<dbReference type="InterPro" id="IPR011650">
    <property type="entry name" value="Peptidase_M20_dimer"/>
</dbReference>
<dbReference type="Proteomes" id="UP000790833">
    <property type="component" value="Unassembled WGS sequence"/>
</dbReference>
<protein>
    <recommendedName>
        <fullName evidence="7">Peptidase M20 dimerisation domain-containing protein</fullName>
    </recommendedName>
</protein>
<evidence type="ECO:0000313" key="9">
    <source>
        <dbReference type="Proteomes" id="UP000790833"/>
    </source>
</evidence>
<proteinExistence type="inferred from homology"/>
<feature type="chain" id="PRO_5040248895" description="Peptidase M20 dimerisation domain-containing protein" evidence="6">
    <location>
        <begin position="20"/>
        <end position="394"/>
    </location>
</feature>
<evidence type="ECO:0000259" key="7">
    <source>
        <dbReference type="Pfam" id="PF07687"/>
    </source>
</evidence>
<evidence type="ECO:0000313" key="8">
    <source>
        <dbReference type="EMBL" id="KAG7196247.1"/>
    </source>
</evidence>
<organism evidence="8 9">
    <name type="scientific">Scheffersomyces spartinae</name>
    <dbReference type="NCBI Taxonomy" id="45513"/>
    <lineage>
        <taxon>Eukaryota</taxon>
        <taxon>Fungi</taxon>
        <taxon>Dikarya</taxon>
        <taxon>Ascomycota</taxon>
        <taxon>Saccharomycotina</taxon>
        <taxon>Pichiomycetes</taxon>
        <taxon>Debaryomycetaceae</taxon>
        <taxon>Scheffersomyces</taxon>
    </lineage>
</organism>
<dbReference type="RefSeq" id="XP_043051792.1">
    <property type="nucleotide sequence ID" value="XM_043191115.1"/>
</dbReference>
<dbReference type="PROSITE" id="PS51257">
    <property type="entry name" value="PROKAR_LIPOPROTEIN"/>
    <property type="match status" value="1"/>
</dbReference>
<dbReference type="Pfam" id="PF07687">
    <property type="entry name" value="M20_dimer"/>
    <property type="match status" value="1"/>
</dbReference>
<keyword evidence="6" id="KW-0732">Signal</keyword>
<dbReference type="Pfam" id="PF01546">
    <property type="entry name" value="Peptidase_M20"/>
    <property type="match status" value="1"/>
</dbReference>
<dbReference type="CDD" id="cd05652">
    <property type="entry name" value="M20_ArgE_DapE-like_fungal"/>
    <property type="match status" value="1"/>
</dbReference>
<dbReference type="PANTHER" id="PTHR43808">
    <property type="entry name" value="ACETYLORNITHINE DEACETYLASE"/>
    <property type="match status" value="1"/>
</dbReference>
<accession>A0A9P8AKS1</accession>
<evidence type="ECO:0000256" key="3">
    <source>
        <dbReference type="ARBA" id="ARBA00022723"/>
    </source>
</evidence>
<keyword evidence="5" id="KW-0862">Zinc</keyword>
<dbReference type="GO" id="GO:0016787">
    <property type="term" value="F:hydrolase activity"/>
    <property type="evidence" value="ECO:0007669"/>
    <property type="project" value="UniProtKB-KW"/>
</dbReference>
<dbReference type="SUPFAM" id="SSF55031">
    <property type="entry name" value="Bacterial exopeptidase dimerisation domain"/>
    <property type="match status" value="1"/>
</dbReference>
<evidence type="ECO:0000256" key="4">
    <source>
        <dbReference type="ARBA" id="ARBA00022801"/>
    </source>
</evidence>
<keyword evidence="3" id="KW-0479">Metal-binding</keyword>
<dbReference type="SUPFAM" id="SSF53187">
    <property type="entry name" value="Zn-dependent exopeptidases"/>
    <property type="match status" value="1"/>
</dbReference>
<reference evidence="8" key="1">
    <citation type="submission" date="2021-03" db="EMBL/GenBank/DDBJ databases">
        <authorList>
            <person name="Palmer J.M."/>
        </authorList>
    </citation>
    <scope>NUCLEOTIDE SEQUENCE</scope>
    <source>
        <strain evidence="8">ARV_011</strain>
    </source>
</reference>
<dbReference type="OrthoDB" id="3064516at2759"/>
<dbReference type="InterPro" id="IPR002933">
    <property type="entry name" value="Peptidase_M20"/>
</dbReference>
<dbReference type="PANTHER" id="PTHR43808:SF8">
    <property type="entry name" value="PEPTIDASE M20 DIMERISATION DOMAIN-CONTAINING PROTEIN"/>
    <property type="match status" value="1"/>
</dbReference>
<feature type="domain" description="Peptidase M20 dimerisation" evidence="7">
    <location>
        <begin position="210"/>
        <end position="309"/>
    </location>
</feature>
<comment type="similarity">
    <text evidence="2">Belongs to the peptidase M20A family.</text>
</comment>
<evidence type="ECO:0000256" key="5">
    <source>
        <dbReference type="ARBA" id="ARBA00022833"/>
    </source>
</evidence>
<comment type="cofactor">
    <cofactor evidence="1">
        <name>Zn(2+)</name>
        <dbReference type="ChEBI" id="CHEBI:29105"/>
    </cofactor>
</comment>
<feature type="signal peptide" evidence="6">
    <location>
        <begin position="1"/>
        <end position="19"/>
    </location>
</feature>
<name>A0A9P8AKS1_9ASCO</name>
<dbReference type="InterPro" id="IPR050072">
    <property type="entry name" value="Peptidase_M20A"/>
</dbReference>
<dbReference type="EMBL" id="JAHMUF010000001">
    <property type="protein sequence ID" value="KAG7196247.1"/>
    <property type="molecule type" value="Genomic_DNA"/>
</dbReference>
<keyword evidence="9" id="KW-1185">Reference proteome</keyword>
<dbReference type="GeneID" id="66113634"/>
<evidence type="ECO:0000256" key="2">
    <source>
        <dbReference type="ARBA" id="ARBA00006247"/>
    </source>
</evidence>
<comment type="caution">
    <text evidence="8">The sequence shown here is derived from an EMBL/GenBank/DDBJ whole genome shotgun (WGS) entry which is preliminary data.</text>
</comment>
<gene>
    <name evidence="8" type="ORF">KQ657_000260</name>
</gene>
<sequence>MKFSTIVAAVFTAVACVDCRVTPETNNQVLLQFDTGLKDYIVDDKYSLLQLHKSLVDISSVSFNETEVAKYLEQYLTDAGLTVELQLVEEPAYNLKNKRYNVYAYLGDRRDTKVVMTSHIDTVPPFFPYRVEGSKIYGRGTNDAKGSVATQVITFLDLVSKKMINEGDVSLLFVVGEEVNGGGMKYASDHLNANWSIGIFGEPTELKLGVGHKGIYIFELFAEGKAAHSGYPQLGVSATEFLVPLLNDILQLQLPHSTLLGPSTINIGRIEAGVAANVIPAKGFAQVSIRVATDYDKVVESVKELVKDRQHITFKEYQGVRPQYLDYKVPGFDSIILAYSTDVPNLTLPLSHRFLYGPGSIFVAHGDHEYVENQDLLDAIDGYTRLIDHALHLD</sequence>
<dbReference type="InterPro" id="IPR036264">
    <property type="entry name" value="Bact_exopeptidase_dim_dom"/>
</dbReference>
<dbReference type="AlphaFoldDB" id="A0A9P8AKS1"/>
<evidence type="ECO:0000256" key="1">
    <source>
        <dbReference type="ARBA" id="ARBA00001947"/>
    </source>
</evidence>
<dbReference type="PROSITE" id="PS00759">
    <property type="entry name" value="ARGE_DAPE_CPG2_2"/>
    <property type="match status" value="1"/>
</dbReference>
<dbReference type="Gene3D" id="3.40.630.10">
    <property type="entry name" value="Zn peptidases"/>
    <property type="match status" value="1"/>
</dbReference>
<dbReference type="GO" id="GO:0046872">
    <property type="term" value="F:metal ion binding"/>
    <property type="evidence" value="ECO:0007669"/>
    <property type="project" value="UniProtKB-KW"/>
</dbReference>
<dbReference type="InterPro" id="IPR001261">
    <property type="entry name" value="ArgE/DapE_CS"/>
</dbReference>
<keyword evidence="4" id="KW-0378">Hydrolase</keyword>